<feature type="transmembrane region" description="Helical" evidence="7">
    <location>
        <begin position="404"/>
        <end position="426"/>
    </location>
</feature>
<evidence type="ECO:0000313" key="9">
    <source>
        <dbReference type="EMBL" id="CAD9359181.1"/>
    </source>
</evidence>
<proteinExistence type="predicted"/>
<keyword evidence="2" id="KW-1003">Cell membrane</keyword>
<name>A0A7S2EWH6_9STRA</name>
<keyword evidence="3 7" id="KW-0812">Transmembrane</keyword>
<feature type="transmembrane region" description="Helical" evidence="7">
    <location>
        <begin position="372"/>
        <end position="392"/>
    </location>
</feature>
<gene>
    <name evidence="9" type="ORF">DBRI1063_LOCUS25902</name>
</gene>
<dbReference type="AlphaFoldDB" id="A0A7S2EWH6"/>
<keyword evidence="5 7" id="KW-0472">Membrane</keyword>
<dbReference type="GO" id="GO:0005886">
    <property type="term" value="C:plasma membrane"/>
    <property type="evidence" value="ECO:0007669"/>
    <property type="project" value="UniProtKB-SubCell"/>
</dbReference>
<evidence type="ECO:0000256" key="1">
    <source>
        <dbReference type="ARBA" id="ARBA00004651"/>
    </source>
</evidence>
<feature type="transmembrane region" description="Helical" evidence="7">
    <location>
        <begin position="591"/>
        <end position="614"/>
    </location>
</feature>
<dbReference type="CDD" id="cd17325">
    <property type="entry name" value="MFS_MdtG_SLC18_like"/>
    <property type="match status" value="1"/>
</dbReference>
<feature type="region of interest" description="Disordered" evidence="6">
    <location>
        <begin position="46"/>
        <end position="93"/>
    </location>
</feature>
<evidence type="ECO:0000256" key="5">
    <source>
        <dbReference type="ARBA" id="ARBA00023136"/>
    </source>
</evidence>
<dbReference type="EMBL" id="HBGN01040452">
    <property type="protein sequence ID" value="CAD9359181.1"/>
    <property type="molecule type" value="Transcribed_RNA"/>
</dbReference>
<dbReference type="PANTHER" id="PTHR43124">
    <property type="entry name" value="PURINE EFFLUX PUMP PBUE"/>
    <property type="match status" value="1"/>
</dbReference>
<keyword evidence="4 7" id="KW-1133">Transmembrane helix</keyword>
<dbReference type="Gene3D" id="1.20.1250.20">
    <property type="entry name" value="MFS general substrate transporter like domains"/>
    <property type="match status" value="1"/>
</dbReference>
<dbReference type="InterPro" id="IPR036259">
    <property type="entry name" value="MFS_trans_sf"/>
</dbReference>
<organism evidence="9">
    <name type="scientific">Ditylum brightwellii</name>
    <dbReference type="NCBI Taxonomy" id="49249"/>
    <lineage>
        <taxon>Eukaryota</taxon>
        <taxon>Sar</taxon>
        <taxon>Stramenopiles</taxon>
        <taxon>Ochrophyta</taxon>
        <taxon>Bacillariophyta</taxon>
        <taxon>Mediophyceae</taxon>
        <taxon>Lithodesmiophycidae</taxon>
        <taxon>Lithodesmiales</taxon>
        <taxon>Lithodesmiaceae</taxon>
        <taxon>Ditylum</taxon>
    </lineage>
</organism>
<reference evidence="9" key="1">
    <citation type="submission" date="2021-01" db="EMBL/GenBank/DDBJ databases">
        <authorList>
            <person name="Corre E."/>
            <person name="Pelletier E."/>
            <person name="Niang G."/>
            <person name="Scheremetjew M."/>
            <person name="Finn R."/>
            <person name="Kale V."/>
            <person name="Holt S."/>
            <person name="Cochrane G."/>
            <person name="Meng A."/>
            <person name="Brown T."/>
            <person name="Cohen L."/>
        </authorList>
    </citation>
    <scope>NUCLEOTIDE SEQUENCE</scope>
    <source>
        <strain evidence="9">Pop2</strain>
    </source>
</reference>
<feature type="transmembrane region" description="Helical" evidence="7">
    <location>
        <begin position="568"/>
        <end position="585"/>
    </location>
</feature>
<dbReference type="InterPro" id="IPR050189">
    <property type="entry name" value="MFS_Efflux_Transporters"/>
</dbReference>
<dbReference type="SUPFAM" id="SSF103473">
    <property type="entry name" value="MFS general substrate transporter"/>
    <property type="match status" value="1"/>
</dbReference>
<dbReference type="Pfam" id="PF07690">
    <property type="entry name" value="MFS_1"/>
    <property type="match status" value="1"/>
</dbReference>
<evidence type="ECO:0000256" key="6">
    <source>
        <dbReference type="SAM" id="MobiDB-lite"/>
    </source>
</evidence>
<evidence type="ECO:0000256" key="7">
    <source>
        <dbReference type="SAM" id="Phobius"/>
    </source>
</evidence>
<feature type="transmembrane region" description="Helical" evidence="7">
    <location>
        <begin position="342"/>
        <end position="360"/>
    </location>
</feature>
<dbReference type="GO" id="GO:0022857">
    <property type="term" value="F:transmembrane transporter activity"/>
    <property type="evidence" value="ECO:0007669"/>
    <property type="project" value="InterPro"/>
</dbReference>
<dbReference type="PANTHER" id="PTHR43124:SF3">
    <property type="entry name" value="CHLORAMPHENICOL EFFLUX PUMP RV0191"/>
    <property type="match status" value="1"/>
</dbReference>
<evidence type="ECO:0000256" key="2">
    <source>
        <dbReference type="ARBA" id="ARBA00022475"/>
    </source>
</evidence>
<evidence type="ECO:0000259" key="8">
    <source>
        <dbReference type="PROSITE" id="PS50850"/>
    </source>
</evidence>
<evidence type="ECO:0000256" key="4">
    <source>
        <dbReference type="ARBA" id="ARBA00022989"/>
    </source>
</evidence>
<feature type="transmembrane region" description="Helical" evidence="7">
    <location>
        <begin position="314"/>
        <end position="335"/>
    </location>
</feature>
<feature type="compositionally biased region" description="Polar residues" evidence="6">
    <location>
        <begin position="49"/>
        <end position="84"/>
    </location>
</feature>
<feature type="transmembrane region" description="Helical" evidence="7">
    <location>
        <begin position="432"/>
        <end position="450"/>
    </location>
</feature>
<feature type="transmembrane region" description="Helical" evidence="7">
    <location>
        <begin position="626"/>
        <end position="649"/>
    </location>
</feature>
<feature type="domain" description="Major facilitator superfamily (MFS) profile" evidence="8">
    <location>
        <begin position="276"/>
        <end position="687"/>
    </location>
</feature>
<comment type="subcellular location">
    <subcellularLocation>
        <location evidence="1">Cell membrane</location>
        <topology evidence="1">Multi-pass membrane protein</topology>
    </subcellularLocation>
</comment>
<accession>A0A7S2EWH6</accession>
<dbReference type="InterPro" id="IPR011701">
    <property type="entry name" value="MFS"/>
</dbReference>
<evidence type="ECO:0000256" key="3">
    <source>
        <dbReference type="ARBA" id="ARBA00022692"/>
    </source>
</evidence>
<feature type="transmembrane region" description="Helical" evidence="7">
    <location>
        <begin position="282"/>
        <end position="302"/>
    </location>
</feature>
<dbReference type="InterPro" id="IPR020846">
    <property type="entry name" value="MFS_dom"/>
</dbReference>
<dbReference type="PROSITE" id="PS50850">
    <property type="entry name" value="MFS"/>
    <property type="match status" value="1"/>
</dbReference>
<sequence length="687" mass="75537">MLQRVVISTSSSTSKKIVKGYSPKLLRRRPTTELILLQNHTWYNRHSHPSSSLSHKATNTSISSSSCVRQKQQQQRNVHNTPKSQNKRKDENNVYSVMYDTKMDTRHLYEYLKLETFTNDEFQSVFQEIQQYDLNYNKDEEINRLEADKKNTDYISMEKREIISDDSTTTNAVTKNDNDNNSSNDIISREQIEAYLLDRIKEIDSDYHHSTQKNHPQHVLNKEHDQIRIEYSKKQAQLFLDIFPPSPNPSYNNHNITKTIFTSQLHTLASTIDSKRTIPISVSMLLVGSSVGIVTPIMPFVVENLGLTTGEYGAVVSAFALAKIIGNVPSAILVERHGRKPYLVYSLSLISLGVGGIGLASCFEHLFCCRLFVGFGVAALSTAATMTIADISTPLNRASTMAPIMSAFAAGTALGPAIGGIMADHIGISETFYLVGCSYLALTLVNRGLLEETKVKPTTFPWNDVHKRQNGQKENKETIADAFQNAIGQWSELMSDGRVRGVVAMNGFYWFALSGSQMTLLPLLLTDPTGLALSATSVGKVYMGMSLVQVMCNPTLAKFADKMGKEKAILFGCALISSSMATLPFCTDTNHVAATLGLWSLGSTMLSTAPVAYVSDVVHAEKRAQGIALLRTAGDVGFLLGAAGTGAFADWMGNLDVAMQSSAGLLVSATGWFAARCFLEKKLEQQN</sequence>
<protein>
    <recommendedName>
        <fullName evidence="8">Major facilitator superfamily (MFS) profile domain-containing protein</fullName>
    </recommendedName>
</protein>